<dbReference type="Pfam" id="PF14534">
    <property type="entry name" value="DUF4440"/>
    <property type="match status" value="1"/>
</dbReference>
<gene>
    <name evidence="3" type="ORF">GXP67_09720</name>
</gene>
<sequence length="163" mass="18526">MRTPFILLIILVLTIVSVRAQTQANASDTKAIEALASGWQAAWNNRDAAALSSLLAEEVDFVTVIGPKGWLKGRKEFLEAHAWMLKNIFTESVWTNKETHIKFIRPDLAIARVLWETTGDRVRHRKYGELREGIFTWVVEKKQGNWLIISSQNTENMPVLPGQ</sequence>
<dbReference type="AlphaFoldDB" id="A0A6C0GGK2"/>
<dbReference type="Gene3D" id="3.10.450.50">
    <property type="match status" value="1"/>
</dbReference>
<reference evidence="3 4" key="1">
    <citation type="submission" date="2020-01" db="EMBL/GenBank/DDBJ databases">
        <authorList>
            <person name="Kim M.K."/>
        </authorList>
    </citation>
    <scope>NUCLEOTIDE SEQUENCE [LARGE SCALE GENOMIC DNA]</scope>
    <source>
        <strain evidence="3 4">172606-1</strain>
    </source>
</reference>
<dbReference type="EMBL" id="CP048222">
    <property type="protein sequence ID" value="QHT66913.1"/>
    <property type="molecule type" value="Genomic_DNA"/>
</dbReference>
<dbReference type="SUPFAM" id="SSF54427">
    <property type="entry name" value="NTF2-like"/>
    <property type="match status" value="1"/>
</dbReference>
<dbReference type="RefSeq" id="WP_162442964.1">
    <property type="nucleotide sequence ID" value="NZ_CP048222.1"/>
</dbReference>
<dbReference type="InterPro" id="IPR027843">
    <property type="entry name" value="DUF4440"/>
</dbReference>
<proteinExistence type="predicted"/>
<dbReference type="Proteomes" id="UP000480178">
    <property type="component" value="Chromosome"/>
</dbReference>
<evidence type="ECO:0000313" key="3">
    <source>
        <dbReference type="EMBL" id="QHT66913.1"/>
    </source>
</evidence>
<dbReference type="NCBIfam" id="TIGR02246">
    <property type="entry name" value="SgcJ/EcaC family oxidoreductase"/>
    <property type="match status" value="1"/>
</dbReference>
<dbReference type="KEGG" id="rhoz:GXP67_09720"/>
<dbReference type="InterPro" id="IPR032710">
    <property type="entry name" value="NTF2-like_dom_sf"/>
</dbReference>
<evidence type="ECO:0000313" key="4">
    <source>
        <dbReference type="Proteomes" id="UP000480178"/>
    </source>
</evidence>
<accession>A0A6C0GGK2</accession>
<dbReference type="InterPro" id="IPR011944">
    <property type="entry name" value="Steroid_delta5-4_isomerase"/>
</dbReference>
<protein>
    <submittedName>
        <fullName evidence="3">SgcJ/EcaC family oxidoreductase</fullName>
    </submittedName>
</protein>
<evidence type="ECO:0000259" key="2">
    <source>
        <dbReference type="Pfam" id="PF14534"/>
    </source>
</evidence>
<name>A0A6C0GGK2_9BACT</name>
<keyword evidence="1" id="KW-0732">Signal</keyword>
<feature type="signal peptide" evidence="1">
    <location>
        <begin position="1"/>
        <end position="20"/>
    </location>
</feature>
<feature type="chain" id="PRO_5025687373" evidence="1">
    <location>
        <begin position="21"/>
        <end position="163"/>
    </location>
</feature>
<keyword evidence="4" id="KW-1185">Reference proteome</keyword>
<feature type="domain" description="DUF4440" evidence="2">
    <location>
        <begin position="32"/>
        <end position="148"/>
    </location>
</feature>
<organism evidence="3 4">
    <name type="scientific">Rhodocytophaga rosea</name>
    <dbReference type="NCBI Taxonomy" id="2704465"/>
    <lineage>
        <taxon>Bacteria</taxon>
        <taxon>Pseudomonadati</taxon>
        <taxon>Bacteroidota</taxon>
        <taxon>Cytophagia</taxon>
        <taxon>Cytophagales</taxon>
        <taxon>Rhodocytophagaceae</taxon>
        <taxon>Rhodocytophaga</taxon>
    </lineage>
</organism>
<evidence type="ECO:0000256" key="1">
    <source>
        <dbReference type="SAM" id="SignalP"/>
    </source>
</evidence>